<dbReference type="Gene3D" id="3.30.559.10">
    <property type="entry name" value="Chloramphenicol acetyltransferase-like domain"/>
    <property type="match status" value="3"/>
</dbReference>
<evidence type="ECO:0000313" key="6">
    <source>
        <dbReference type="EMBL" id="BCA29116.1"/>
    </source>
</evidence>
<feature type="domain" description="Carrier" evidence="5">
    <location>
        <begin position="2535"/>
        <end position="2610"/>
    </location>
</feature>
<evidence type="ECO:0000256" key="3">
    <source>
        <dbReference type="ARBA" id="ARBA00022450"/>
    </source>
</evidence>
<protein>
    <submittedName>
        <fullName evidence="6">Non-ribosomal peptide synthetase</fullName>
    </submittedName>
</protein>
<dbReference type="PANTHER" id="PTHR45398:SF1">
    <property type="entry name" value="ENZYME, PUTATIVE (JCVI)-RELATED"/>
    <property type="match status" value="1"/>
</dbReference>
<dbReference type="NCBIfam" id="TIGR01733">
    <property type="entry name" value="AA-adenyl-dom"/>
    <property type="match status" value="2"/>
</dbReference>
<dbReference type="GeneID" id="57398307"/>
<accession>A0A679GDV4</accession>
<dbReference type="PROSITE" id="PS00012">
    <property type="entry name" value="PHOSPHOPANTETHEINE"/>
    <property type="match status" value="2"/>
</dbReference>
<dbReference type="Gene3D" id="3.40.50.980">
    <property type="match status" value="4"/>
</dbReference>
<dbReference type="SMART" id="SM00823">
    <property type="entry name" value="PKS_PP"/>
    <property type="match status" value="2"/>
</dbReference>
<dbReference type="Pfam" id="PF00550">
    <property type="entry name" value="PP-binding"/>
    <property type="match status" value="2"/>
</dbReference>
<dbReference type="CDD" id="cd05930">
    <property type="entry name" value="A_NRPS"/>
    <property type="match status" value="2"/>
</dbReference>
<dbReference type="InterPro" id="IPR010071">
    <property type="entry name" value="AA_adenyl_dom"/>
</dbReference>
<dbReference type="EMBL" id="AP022642">
    <property type="protein sequence ID" value="BCA29116.1"/>
    <property type="molecule type" value="Genomic_DNA"/>
</dbReference>
<dbReference type="FunFam" id="3.40.50.980:FF:000001">
    <property type="entry name" value="Non-ribosomal peptide synthetase"/>
    <property type="match status" value="2"/>
</dbReference>
<dbReference type="InterPro" id="IPR045851">
    <property type="entry name" value="AMP-bd_C_sf"/>
</dbReference>
<reference evidence="6 7" key="1">
    <citation type="journal article" date="2020" name="Microbiol. Resour. Announc.">
        <title>Complete genome sequence of Pseudomonas otitidis strain MrB4, isolated from Lake Biwa in Japan.</title>
        <authorList>
            <person name="Miyazaki K."/>
            <person name="Hase E."/>
            <person name="Maruya T."/>
        </authorList>
    </citation>
    <scope>NUCLEOTIDE SEQUENCE [LARGE SCALE GENOMIC DNA]</scope>
    <source>
        <strain evidence="6 7">MrB4</strain>
    </source>
</reference>
<dbReference type="CDD" id="cd19534">
    <property type="entry name" value="E_NRPS"/>
    <property type="match status" value="1"/>
</dbReference>
<dbReference type="KEGG" id="poj:PtoMrB4_30930"/>
<dbReference type="GO" id="GO:0003824">
    <property type="term" value="F:catalytic activity"/>
    <property type="evidence" value="ECO:0007669"/>
    <property type="project" value="InterPro"/>
</dbReference>
<evidence type="ECO:0000256" key="1">
    <source>
        <dbReference type="ARBA" id="ARBA00001957"/>
    </source>
</evidence>
<dbReference type="Gene3D" id="2.30.38.10">
    <property type="entry name" value="Luciferase, Domain 3"/>
    <property type="match status" value="2"/>
</dbReference>
<dbReference type="Pfam" id="PF13193">
    <property type="entry name" value="AMP-binding_C"/>
    <property type="match status" value="2"/>
</dbReference>
<keyword evidence="4" id="KW-0597">Phosphoprotein</keyword>
<dbReference type="InterPro" id="IPR006162">
    <property type="entry name" value="Ppantetheine_attach_site"/>
</dbReference>
<dbReference type="NCBIfam" id="TIGR01720">
    <property type="entry name" value="NRPS-para261"/>
    <property type="match status" value="1"/>
</dbReference>
<evidence type="ECO:0000256" key="4">
    <source>
        <dbReference type="ARBA" id="ARBA00022553"/>
    </source>
</evidence>
<dbReference type="InterPro" id="IPR020806">
    <property type="entry name" value="PKS_PP-bd"/>
</dbReference>
<dbReference type="PANTHER" id="PTHR45398">
    <property type="match status" value="1"/>
</dbReference>
<dbReference type="PROSITE" id="PS00455">
    <property type="entry name" value="AMP_BINDING"/>
    <property type="match status" value="2"/>
</dbReference>
<dbReference type="Gene3D" id="1.10.1200.10">
    <property type="entry name" value="ACP-like"/>
    <property type="match status" value="2"/>
</dbReference>
<dbReference type="InterPro" id="IPR020845">
    <property type="entry name" value="AMP-binding_CS"/>
</dbReference>
<comment type="cofactor">
    <cofactor evidence="1">
        <name>pantetheine 4'-phosphate</name>
        <dbReference type="ChEBI" id="CHEBI:47942"/>
    </cofactor>
</comment>
<dbReference type="FunFam" id="3.30.300.30:FF:000010">
    <property type="entry name" value="Enterobactin synthetase component F"/>
    <property type="match status" value="2"/>
</dbReference>
<dbReference type="CDD" id="cd19543">
    <property type="entry name" value="DCL_NRPS"/>
    <property type="match status" value="1"/>
</dbReference>
<dbReference type="Gene3D" id="3.30.300.30">
    <property type="match status" value="2"/>
</dbReference>
<sequence>MSRTTTLRIAEKFIGLPLEQRRQFLDKLRQDGKDFGLLPIPVSRHGQDAIPVSYAQQRLLFLWQLDPGSAAYNMAAGLRLKGELDEARLQRAFDALIERHEALRTVFQVDGEQPLQRVLPAAPLALRQVDLSSSNDPETELARQVDEEVGRPFDLLHGPLLRASLFRLGEDTCVLVVCMHHIVSDGWSMDVMVREFVQAYQAGAESLPPLPLQYADYALWQRRWLEAGEGERQLQHWREQLGEEHPLLEVAPDFPRPPVQSLKGETLRFDFGTALSSRLRETARVEGVTLFMLALAGYALFLSRHSGQRDIRIGVPNANRGREEVEGLIGFFVNTQVLRCVIDERQSLRELLAQVREATFAAQANQELPFEQLVDVLAPERSLGHNPLFQAKFNQNVGVQKQTALQLPGLAVSEYPLRKEGTHFDLALDITDDGERIHGEMTYASDLYQRASIEGFIASLRVLFETLLERPDAPLHSLAEPPAPQPAPERPQPALVLQRWDEQVRRQPEALAAVCADSQLTHAELDARANRLAQHLRSLGVTPGVPVAVLMERSLDWLVSLLGILKAGGLYMPLDVKAPTERLQGMLQRSGARVLLCDAGETRQAALADSGCQVQPYQPEHWAVLPAEAPVLAALPEAPAYVIHTSGSTGQPKGVVVSHGALASYVDGLLQRLDLPADASLALVSTIAADLGHTVLFGALCSGRTLHVLPESLGFDPDAFAAYMAEQRIGVLKIVPSHLGGLLQAANAADALPEHALIVGGEACSPALYRKVRELKPGCRFINHYGPSETTVGVLTHEVRGELAEGAGIPLGEALPGARVQVLDDVLNPLPARVVGELYIGGDSLAQGYLGQAALTAERFVPDPFGAPGARLYRSGDRVRQDAEGLLHFLGRADDQVKIRGYRVEPGEVARVLRSLPGVHDAVVLAVPQGDDLAQLQLIGWCVPEDANLSAQALREQLQARLPDYLVPAHLLLLERLPLTANGKLDRRALPQPEVQQKRHVAPSTPVEEQLVAIWQAVLKREAIGVEDNFFELGGDSILSLQIIARAKRQGIKLTPRQLFEKQTIVQLAQVAKVDSRPAAPRAPAQVSGEMPLLPVQARFFERVQAEPHHYNQAVMLQPRQPLTAPVVEQALAVMVAQHDALRLVFRQQADGWRAEHQATLPAGLLWQRQASDAAQLQAMADEAQRSLDLADGPLLRAVLFDLADGSQRLLLVIHHLVVDGVSWRILLEDLEQACTALLAGRTPAPAEKGTAFKAWAERLGQWAREPARDAELAYWQASLSGQADDLPGARRDAGLQVRHARTLHCRLDAETTRQLLQQAPAAYRTQVNDLLLTALARVLCRWSGQGSALVQLEGHGREDLFEGVDLSRTVGWFTSLFPVALTPAEGLAGSIKAIKEQLRGVPDRGIGHGVLRHLGTPAQRAALVALPQARVTFNYLGQFDQGFGDERLFAPAAESFGATQSAEAPLGNWVSVNGQVLGGELELGWTFSQEMFDETAIAALAADYARELAALVGHCLDARAGGATPADFPLAGLTQAQLDALPVDPREVEDIYPLSPMQEGLLMHTLLEPGSGIYMMQYCYSVETEIDPERFARAWQAVGQRHDALRTTFSWTVGERLLQIVRRTAQPDVQLHDWRDVPAAEHEAKLREMLAEERRQGFDLQGAVPFRLRLIQLGERRFGFVLSNHHILIDAWCRSLLVDEFFELYAALGEGREARLAPASRYADFIRWLKRQDLPASAQLWREQLAGFEQPTSLPFDRQPLKDAGHSSIGDLHTHLEASEGRQLRERAQRHQLTVNTLVQAAWALVLHRYSGSRDLVFGVTVAGRPVDVPDMQRTVGLFINSIPLRVHLPEAGSATTVSGWLQQLFALNLRLREHEHLPLVDIQACSEIGKGQSLFDSLFVFENAPIEDGVLTQVENLNISSDSGRTHTNYPMTVVIYPGDALGLHLSYDRRWFDEATVSQLLGDFKRLLLALGEQLEARFDALPLLGTDEREQLLHTFNRSDRDYPLDGGYPRLFEAQAAQHPQRIAASCQGERWSYAQLDALGNRMAQALLEAGVQPDQSVALLAERGLPLLGMILGTLKAAAGYLPLDPHLPAQRLRHILTLSRAPVLVCTEACLPALAPLLAEVDEAARPRLLVWEHVQDGRAAAAPCLPIGPRHLAYVIYTSGSTGAPKGVMVEQAGMLNNQLSKLPYLGLGMDDVIAQTASQSFDISVWQFVTAGLCGARVEIVPDEIAHDPEALLNHVNQAGITVLESVPSLIQGMLEAAPVALPGLRWMLTTGEAMPPELARRWLQRYPRIPLVNAYGPAECSDDVSLTRVVEADTGSTYLPIGLPTDNNQLHVLDGQLELVCPRAVGELCISGTGVGRGYVGDPVRTALSFVPDPFARVPGQRLYRSGDLVRRRLDGVLEYVGRVDHQVKIRGFRIELGEIEARIREQEGVRDIAVLAQDLAVGRHLVAYLVADAASWGVRGDSEDDQRAIREALKVALRRQLPDYMVPAHWVLLESMPLNANGKLDRKALAQLDTRQLLADYEAPRSELEQRLAGIWAELLQVERVGLKDNFFELGGHSLLLVRVASRLKNELGIDLPMQDFYTATSIEELAALIEKTREQGGMENDFDAIFEALDELEACDA</sequence>
<dbReference type="SUPFAM" id="SSF47336">
    <property type="entry name" value="ACP-like"/>
    <property type="match status" value="2"/>
</dbReference>
<dbReference type="InterPro" id="IPR001242">
    <property type="entry name" value="Condensation_dom"/>
</dbReference>
<dbReference type="PROSITE" id="PS50075">
    <property type="entry name" value="CARRIER"/>
    <property type="match status" value="2"/>
</dbReference>
<dbReference type="FunFam" id="3.30.559.10:FF:000012">
    <property type="entry name" value="Non-ribosomal peptide synthetase"/>
    <property type="match status" value="1"/>
</dbReference>
<dbReference type="FunFam" id="1.10.1200.10:FF:000005">
    <property type="entry name" value="Nonribosomal peptide synthetase 1"/>
    <property type="match status" value="2"/>
</dbReference>
<proteinExistence type="inferred from homology"/>
<comment type="similarity">
    <text evidence="2">Belongs to the ATP-dependent AMP-binding enzyme family.</text>
</comment>
<dbReference type="GO" id="GO:0044550">
    <property type="term" value="P:secondary metabolite biosynthetic process"/>
    <property type="evidence" value="ECO:0007669"/>
    <property type="project" value="UniProtKB-ARBA"/>
</dbReference>
<dbReference type="SUPFAM" id="SSF52777">
    <property type="entry name" value="CoA-dependent acyltransferases"/>
    <property type="match status" value="6"/>
</dbReference>
<evidence type="ECO:0000259" key="5">
    <source>
        <dbReference type="PROSITE" id="PS50075"/>
    </source>
</evidence>
<dbReference type="SUPFAM" id="SSF56801">
    <property type="entry name" value="Acetyl-CoA synthetase-like"/>
    <property type="match status" value="2"/>
</dbReference>
<dbReference type="Gene3D" id="3.30.559.30">
    <property type="entry name" value="Nonribosomal peptide synthetase, condensation domain"/>
    <property type="match status" value="3"/>
</dbReference>
<feature type="domain" description="Carrier" evidence="5">
    <location>
        <begin position="1002"/>
        <end position="1076"/>
    </location>
</feature>
<dbReference type="InterPro" id="IPR010060">
    <property type="entry name" value="NRPS_synth"/>
</dbReference>
<dbReference type="Pfam" id="PF00501">
    <property type="entry name" value="AMP-binding"/>
    <property type="match status" value="2"/>
</dbReference>
<dbReference type="RefSeq" id="WP_172433833.1">
    <property type="nucleotide sequence ID" value="NZ_AP022642.1"/>
</dbReference>
<dbReference type="NCBIfam" id="NF003417">
    <property type="entry name" value="PRK04813.1"/>
    <property type="match status" value="2"/>
</dbReference>
<organism evidence="6 7">
    <name type="scientific">Metapseudomonas otitidis</name>
    <dbReference type="NCBI Taxonomy" id="319939"/>
    <lineage>
        <taxon>Bacteria</taxon>
        <taxon>Pseudomonadati</taxon>
        <taxon>Pseudomonadota</taxon>
        <taxon>Gammaproteobacteria</taxon>
        <taxon>Pseudomonadales</taxon>
        <taxon>Pseudomonadaceae</taxon>
        <taxon>Metapseudomonas</taxon>
    </lineage>
</organism>
<dbReference type="InterPro" id="IPR009081">
    <property type="entry name" value="PP-bd_ACP"/>
</dbReference>
<dbReference type="InterPro" id="IPR025110">
    <property type="entry name" value="AMP-bd_C"/>
</dbReference>
<dbReference type="InterPro" id="IPR000873">
    <property type="entry name" value="AMP-dep_synth/lig_dom"/>
</dbReference>
<name>A0A679GDV4_9GAMM</name>
<dbReference type="InterPro" id="IPR023213">
    <property type="entry name" value="CAT-like_dom_sf"/>
</dbReference>
<keyword evidence="3" id="KW-0596">Phosphopantetheine</keyword>
<dbReference type="Proteomes" id="UP000501237">
    <property type="component" value="Chromosome"/>
</dbReference>
<dbReference type="InterPro" id="IPR036736">
    <property type="entry name" value="ACP-like_sf"/>
</dbReference>
<dbReference type="Pfam" id="PF00668">
    <property type="entry name" value="Condensation"/>
    <property type="match status" value="3"/>
</dbReference>
<dbReference type="CDD" id="cd19531">
    <property type="entry name" value="LCL_NRPS-like"/>
    <property type="match status" value="1"/>
</dbReference>
<gene>
    <name evidence="6" type="ORF">PtoMrB4_30930</name>
</gene>
<evidence type="ECO:0000256" key="2">
    <source>
        <dbReference type="ARBA" id="ARBA00006432"/>
    </source>
</evidence>
<dbReference type="GO" id="GO:0031177">
    <property type="term" value="F:phosphopantetheine binding"/>
    <property type="evidence" value="ECO:0007669"/>
    <property type="project" value="InterPro"/>
</dbReference>
<evidence type="ECO:0000313" key="7">
    <source>
        <dbReference type="Proteomes" id="UP000501237"/>
    </source>
</evidence>